<proteinExistence type="predicted"/>
<name>A0A4V2DY56_9PSED</name>
<protein>
    <submittedName>
        <fullName evidence="1">Uncharacterized protein</fullName>
    </submittedName>
</protein>
<sequence length="73" mass="8706">MWEGACPRWRSVSYQIYWLTHCNRGQAPSHMWFSIWPGDQRPPLRSALRSETWLFNVQKSYSTPIRNKPPVSK</sequence>
<dbReference type="EMBL" id="SGFE01000007">
    <property type="protein sequence ID" value="RZI32890.1"/>
    <property type="molecule type" value="Genomic_DNA"/>
</dbReference>
<dbReference type="AlphaFoldDB" id="A0A4V2DY56"/>
<reference evidence="1 2" key="1">
    <citation type="submission" date="2019-02" db="EMBL/GenBank/DDBJ databases">
        <title>Pseudomonas spp from wheat grain.</title>
        <authorList>
            <person name="Cho G.-S."/>
            <person name="Franz C.M.A.P."/>
        </authorList>
    </citation>
    <scope>NUCLEOTIDE SEQUENCE [LARGE SCALE GENOMIC DNA]</scope>
    <source>
        <strain evidence="1 2">133NRW</strain>
    </source>
</reference>
<organism evidence="1 2">
    <name type="scientific">Pseudomonas orientalis</name>
    <dbReference type="NCBI Taxonomy" id="76758"/>
    <lineage>
        <taxon>Bacteria</taxon>
        <taxon>Pseudomonadati</taxon>
        <taxon>Pseudomonadota</taxon>
        <taxon>Gammaproteobacteria</taxon>
        <taxon>Pseudomonadales</taxon>
        <taxon>Pseudomonadaceae</taxon>
        <taxon>Pseudomonas</taxon>
    </lineage>
</organism>
<evidence type="ECO:0000313" key="2">
    <source>
        <dbReference type="Proteomes" id="UP000293369"/>
    </source>
</evidence>
<comment type="caution">
    <text evidence="1">The sequence shown here is derived from an EMBL/GenBank/DDBJ whole genome shotgun (WGS) entry which is preliminary data.</text>
</comment>
<evidence type="ECO:0000313" key="1">
    <source>
        <dbReference type="EMBL" id="RZI32890.1"/>
    </source>
</evidence>
<gene>
    <name evidence="1" type="ORF">EUX57_04870</name>
</gene>
<dbReference type="Proteomes" id="UP000293369">
    <property type="component" value="Unassembled WGS sequence"/>
</dbReference>
<accession>A0A4V2DY56</accession>